<dbReference type="Gene3D" id="2.40.300.10">
    <property type="entry name" value="Head decoration protein D"/>
    <property type="match status" value="1"/>
</dbReference>
<evidence type="ECO:0000313" key="4">
    <source>
        <dbReference type="Proteomes" id="UP000202420"/>
    </source>
</evidence>
<dbReference type="RefSeq" id="YP_001426596.1">
    <property type="nucleotide sequence ID" value="NC_008724.1"/>
</dbReference>
<feature type="coiled-coil region" evidence="1">
    <location>
        <begin position="1418"/>
        <end position="1445"/>
    </location>
</feature>
<sequence>MSYFLTPWEYRFNDIVAYGNIEVEGQVNVVGNVYADYIYGNVIGNTISALPAVGSLDVRGNIIGTYANMSQIISTAGNIANVRFAQDGNVTASYYFGNGSQLTGVTSTLPGTANLDILNGNITGSYANVSNIIATFGNIANVRFARDGNVTASYYFGNGSQLTGVTSTLPGTANLDILNGNITGSYANVSNIIATFGNVANVRFARDGNVTASYYFGNGSQLTGVTSTLPGTANLDILNGNITGSYANVSNIIATFGNIANVRFARDGNVTASYYFGNGSQLTGVTSTLPGTANLDILNGNITGSYANVSNIIATFGNIANVRFARDGNVTASYYFGNGSQLTGVTSTLPGTANLDILNGNITGSYANVSNIIATFGNIANVRFARDGNVTASYYFGNGSQLTGITSTLPGTANLNILNGNLIGSFANVSNIIATFGNIANVRFAPDGNVTTNGFYFGNGSQLTGVIASGVQNIDIRGNVIGLYANVSNIIATFGNIANVRFSQDANVTAAYYFGNGSQLTGVIASGVQNIDIRGNVIGSYANVSNIIATFGNIANVRFSQDANVTAAYYFGNGSQLTGITASGVQNIDIRGNVIGSYANVSNIIATFGNIANVRFSQDGNVTTNGFYFGNGSQLTGVIASGVQNIDIRGNVIGSYANVSNIIATFGNIANVRFSQDGNVTTNGFYFGNGSQLTGVIASGVQNIDIRGNVIGSYANVSNIIATFGNIANVRFSQDANVTAAYYFGNGSQLTGVIASGVQNIDIRGNVIGAYANVANIIAVEGNIANVRFLGGNIAVSGQVNIFGNVVANAFIGNQAVLRLDSNAHVMNLISTNVTYTSTMLQLLSTPLSLTDVSNLTFIECDNLNGTGSTLAPFAVWGNGSVDTTGSFNVRDPTNLAYRFRVGNAGTVRANVLTVGTDIANFHAINGAFDSTMLNLQAGRTPSSAFNFIRCQSGNGSAAPFVVNGTGQVNILSNVVASNGVMSGLYLSTGVNANNMIFLSSAGGANDNSVFSMGLAGTGATSQMRFGTGAGSLGYIFTQTVPGLSTQIELANLNYFGGAAFTSNTAGALGTRIIQGSTAFAGSMLFTETLTPSTGSFSHIRCTSGGLNATGSDVFRVNAGGNVSANAITLLGNIITTNDTAITLSGTSAILSFVNVGSGADLGNVSNQGWNFRNPTATTCTAQIVSTNTGYTSDILRTESARSTSFGSYNHIVCTGLGSGNVFRVQGNGRTYTLGGTVTTGADYAEMFQWDKVPSEDTRGKTVVLTGKYIRLSTPEDDPLDIFGIVSTMPSVVGDAHWSYWKDKYRNDKFGNQILEPVQYVSNIADDTDRVVYDGTSVVPDGYEIITEKTPILNPAFNPSLQYIPRESRPEWAPIGLVGKLRVLPGQVVNPSWRLIRTIDAPDGQVFEYCLSTACAGIKTIRDKVATLEGTLKVLQQQNELLMKTLNITM</sequence>
<dbReference type="KEGG" id="vg:5470752"/>
<keyword evidence="4" id="KW-1185">Reference proteome</keyword>
<dbReference type="InterPro" id="IPR010568">
    <property type="entry name" value="Chlorovirusi_glycop_rpt"/>
</dbReference>
<organism evidence="3 4">
    <name type="scientific">Chlorovirus heliozoae</name>
    <dbReference type="NCBI Taxonomy" id="322019"/>
    <lineage>
        <taxon>Viruses</taxon>
        <taxon>Varidnaviria</taxon>
        <taxon>Bamfordvirae</taxon>
        <taxon>Nucleocytoviricota</taxon>
        <taxon>Megaviricetes</taxon>
        <taxon>Algavirales</taxon>
        <taxon>Phycodnaviridae</taxon>
        <taxon>Chlorovirus</taxon>
    </lineage>
</organism>
<dbReference type="Pfam" id="PF11962">
    <property type="entry name" value="Peptidase_G2"/>
    <property type="match status" value="1"/>
</dbReference>
<proteinExistence type="predicted"/>
<dbReference type="GeneID" id="5470752"/>
<dbReference type="Proteomes" id="UP000202420">
    <property type="component" value="Segment"/>
</dbReference>
<evidence type="ECO:0000256" key="1">
    <source>
        <dbReference type="SAM" id="Coils"/>
    </source>
</evidence>
<accession>A7K875</accession>
<protein>
    <submittedName>
        <fullName evidence="3">Uncharacterized protein Z115L</fullName>
    </submittedName>
</protein>
<evidence type="ECO:0000313" key="3">
    <source>
        <dbReference type="EMBL" id="ABT16249.1"/>
    </source>
</evidence>
<dbReference type="EMBL" id="EF101928">
    <property type="protein sequence ID" value="ABT16249.1"/>
    <property type="molecule type" value="Genomic_DNA"/>
</dbReference>
<dbReference type="InterPro" id="IPR021865">
    <property type="entry name" value="Peptidase_G2"/>
</dbReference>
<reference evidence="3 4" key="1">
    <citation type="submission" date="2006-09" db="EMBL/GenBank/DDBJ databases">
        <title>Sequence and annotation of the 288-kb ATCV-1 virus that infects an endosymbiotic Chlorella strain of the heliozoon Acanthocystis turfacea.</title>
        <authorList>
            <person name="Fitzgerald L.A."/>
            <person name="Graves M.V."/>
            <person name="Li X."/>
            <person name="Pfitzner A.J.P."/>
            <person name="Hartigan J."/>
            <person name="Van Etten J.L."/>
        </authorList>
    </citation>
    <scope>NUCLEOTIDE SEQUENCE [LARGE SCALE GENOMIC DNA]</scope>
    <source>
        <strain evidence="3 4">ATCV-1</strain>
    </source>
</reference>
<evidence type="ECO:0000259" key="2">
    <source>
        <dbReference type="Pfam" id="PF11962"/>
    </source>
</evidence>
<name>A7K875_9PHYC</name>
<dbReference type="Pfam" id="PF06598">
    <property type="entry name" value="Chlorovi_GP_rpt"/>
    <property type="match status" value="12"/>
</dbReference>
<feature type="domain" description="Peptidase G2 IMC autoproteolytic cleavage" evidence="2">
    <location>
        <begin position="1214"/>
        <end position="1384"/>
    </location>
</feature>
<keyword evidence="1" id="KW-0175">Coiled coil</keyword>
<gene>
    <name evidence="3" type="primary">Z115L</name>
    <name evidence="3" type="ORF">ATCV1_Z115L</name>
</gene>